<evidence type="ECO:0000256" key="1">
    <source>
        <dbReference type="SAM" id="SignalP"/>
    </source>
</evidence>
<protein>
    <submittedName>
        <fullName evidence="2">Putative lipoprotein</fullName>
    </submittedName>
</protein>
<dbReference type="PROSITE" id="PS51257">
    <property type="entry name" value="PROKAR_LIPOPROTEIN"/>
    <property type="match status" value="1"/>
</dbReference>
<proteinExistence type="predicted"/>
<keyword evidence="3" id="KW-1185">Reference proteome</keyword>
<evidence type="ECO:0000313" key="3">
    <source>
        <dbReference type="Proteomes" id="UP000004371"/>
    </source>
</evidence>
<keyword evidence="1" id="KW-0732">Signal</keyword>
<gene>
    <name evidence="2" type="ORF">VIBR0546_08652</name>
</gene>
<dbReference type="STRING" id="945543.VIBR0546_08652"/>
<comment type="caution">
    <text evidence="2">The sequence shown here is derived from an EMBL/GenBank/DDBJ whole genome shotgun (WGS) entry which is preliminary data.</text>
</comment>
<accession>E8M076</accession>
<dbReference type="EMBL" id="AEVS01000112">
    <property type="protein sequence ID" value="EGA63647.1"/>
    <property type="molecule type" value="Genomic_DNA"/>
</dbReference>
<sequence length="508" mass="56534">MKALRNPAAVMILLALSACSTFDSQPNSSNQSTPKASLDNPVSIQPQTFVMRGEVVLGHEVRSITPCGSQQQYWLDLPSDQFQQALKLVRSPYAPLYGEVVGHLATGQADGFVADYNARFIVDSINILSAENPKRCDQPVKPTRAFGNEPFWSVSFADKQLTLQKPGEAKQQLTLNSSRIESDRRRYQFDEGWLELNKRSCVDGMSDSLYGWSSTLNLDGTTYQGCATLSNKDATSNWSGFYQATSTQASNFSVSLKVSPDHSAITTYSYDNGESDSVERGYWQQLNQEQIQVVMTHHQQQPLLSERIFTRDGNKLTAEQEKVGNMVYPIADGGLTLFKSEQTGQSEPAEFNPLAIPASAEFNPKVDKTLRDYFRANNTDPTGTRYRWLSYDLNGDGDKELLVQLDWCGSGGCTLLIFDNQQQTWQFNSRITLVRTPINVGTNKHNDWQDLILFVSGGGAVPNQHNLKYDGSKYPLNPSMAPVANYDEISQIQLFSDGLTPHQQGIAL</sequence>
<dbReference type="Proteomes" id="UP000004371">
    <property type="component" value="Unassembled WGS sequence"/>
</dbReference>
<organism evidence="2 3">
    <name type="scientific">Vibrio brasiliensis LMG 20546</name>
    <dbReference type="NCBI Taxonomy" id="945543"/>
    <lineage>
        <taxon>Bacteria</taxon>
        <taxon>Pseudomonadati</taxon>
        <taxon>Pseudomonadota</taxon>
        <taxon>Gammaproteobacteria</taxon>
        <taxon>Vibrionales</taxon>
        <taxon>Vibrionaceae</taxon>
        <taxon>Vibrio</taxon>
        <taxon>Vibrio oreintalis group</taxon>
    </lineage>
</organism>
<feature type="signal peptide" evidence="1">
    <location>
        <begin position="1"/>
        <end position="23"/>
    </location>
</feature>
<dbReference type="AlphaFoldDB" id="E8M076"/>
<reference evidence="2 3" key="1">
    <citation type="journal article" date="2012" name="Int. J. Syst. Evol. Microbiol.">
        <title>Vibrio caribbeanicus sp. nov., isolated from the marine sponge Scleritoderma cyanea.</title>
        <authorList>
            <person name="Hoffmann M."/>
            <person name="Monday S.R."/>
            <person name="Allard M.W."/>
            <person name="Strain E.A."/>
            <person name="Whittaker P."/>
            <person name="Naum M."/>
            <person name="McCarthy P.J."/>
            <person name="Lopez J.V."/>
            <person name="Fischer M."/>
            <person name="Brown E.W."/>
        </authorList>
    </citation>
    <scope>NUCLEOTIDE SEQUENCE [LARGE SCALE GENOMIC DNA]</scope>
    <source>
        <strain evidence="2 3">LMG 20546</strain>
    </source>
</reference>
<dbReference type="eggNOG" id="COG3650">
    <property type="taxonomic scope" value="Bacteria"/>
</dbReference>
<feature type="chain" id="PRO_5003227733" evidence="1">
    <location>
        <begin position="24"/>
        <end position="508"/>
    </location>
</feature>
<dbReference type="RefSeq" id="WP_006881487.1">
    <property type="nucleotide sequence ID" value="NZ_AEVS01000112.1"/>
</dbReference>
<dbReference type="OrthoDB" id="5348860at2"/>
<evidence type="ECO:0000313" key="2">
    <source>
        <dbReference type="EMBL" id="EGA63647.1"/>
    </source>
</evidence>
<keyword evidence="2" id="KW-0449">Lipoprotein</keyword>
<name>E8M076_9VIBR</name>